<dbReference type="EMBL" id="CP039340">
    <property type="protein sequence ID" value="QCX52192.1"/>
    <property type="molecule type" value="Genomic_DNA"/>
</dbReference>
<name>A0AA92EHL2_RALSL</name>
<geneLocation type="plasmid" evidence="2">
    <name>puw386</name>
</geneLocation>
<dbReference type="Proteomes" id="UP000310553">
    <property type="component" value="Plasmid pUW386"/>
</dbReference>
<accession>A0AA92EHL2</accession>
<keyword evidence="1" id="KW-0614">Plasmid</keyword>
<evidence type="ECO:0000313" key="1">
    <source>
        <dbReference type="EMBL" id="QCX52192.1"/>
    </source>
</evidence>
<sequence length="205" mass="22497">MKIATLAVTIPLLGGCLHAPPNYPGAGGANIDPATYVNTLCPDISGRYEGRGVLVDGDATAQQTAPAWRLDNVFPFSDSLQAAEVIGAAGYRVPAYGDVNWSERKARVHLVFDDGRKKEYESSFLDKGRFICTGASGKIVWGGGGEESRSEFGPNKLDYVKAIYLNENRDLIMEKEMQVHMSLRLGNIPAGTARYFSKYQFKRLR</sequence>
<evidence type="ECO:0000313" key="2">
    <source>
        <dbReference type="Proteomes" id="UP000310553"/>
    </source>
</evidence>
<evidence type="ECO:0008006" key="3">
    <source>
        <dbReference type="Google" id="ProtNLM"/>
    </source>
</evidence>
<proteinExistence type="predicted"/>
<organism evidence="1 2">
    <name type="scientific">Ralstonia solanacearum</name>
    <name type="common">Pseudomonas solanacearum</name>
    <dbReference type="NCBI Taxonomy" id="305"/>
    <lineage>
        <taxon>Bacteria</taxon>
        <taxon>Pseudomonadati</taxon>
        <taxon>Pseudomonadota</taxon>
        <taxon>Betaproteobacteria</taxon>
        <taxon>Burkholderiales</taxon>
        <taxon>Burkholderiaceae</taxon>
        <taxon>Ralstonia</taxon>
        <taxon>Ralstonia solanacearum species complex</taxon>
    </lineage>
</organism>
<protein>
    <recommendedName>
        <fullName evidence="3">Lipoprotein</fullName>
    </recommendedName>
</protein>
<dbReference type="AlphaFoldDB" id="A0AA92EHL2"/>
<reference evidence="1 2" key="1">
    <citation type="submission" date="2019-04" db="EMBL/GenBank/DDBJ databases">
        <title>Complete Genome of UW386 and Higher Quality Genome of UW700.</title>
        <authorList>
            <person name="Jacobs J."/>
            <person name="Perez A."/>
            <person name="Steidl O."/>
            <person name="Allen C."/>
        </authorList>
    </citation>
    <scope>NUCLEOTIDE SEQUENCE [LARGE SCALE GENOMIC DNA]</scope>
    <source>
        <strain evidence="1 2">UW386</strain>
        <plasmid evidence="2">puw386</plasmid>
    </source>
</reference>
<dbReference type="PROSITE" id="PS51257">
    <property type="entry name" value="PROKAR_LIPOPROTEIN"/>
    <property type="match status" value="1"/>
</dbReference>
<gene>
    <name evidence="1" type="ORF">E7Z57_21660</name>
</gene>